<feature type="compositionally biased region" description="Polar residues" evidence="9">
    <location>
        <begin position="303"/>
        <end position="328"/>
    </location>
</feature>
<feature type="region of interest" description="Disordered" evidence="9">
    <location>
        <begin position="275"/>
        <end position="328"/>
    </location>
</feature>
<evidence type="ECO:0000256" key="10">
    <source>
        <dbReference type="SAM" id="Phobius"/>
    </source>
</evidence>
<dbReference type="InterPro" id="IPR013556">
    <property type="entry name" value="Flag_M-ring_C"/>
</dbReference>
<evidence type="ECO:0000256" key="2">
    <source>
        <dbReference type="ARBA" id="ARBA00004651"/>
    </source>
</evidence>
<dbReference type="NCBIfam" id="TIGR00206">
    <property type="entry name" value="fliF"/>
    <property type="match status" value="1"/>
</dbReference>
<comment type="caution">
    <text evidence="13">The sequence shown here is derived from an EMBL/GenBank/DDBJ whole genome shotgun (WGS) entry which is preliminary data.</text>
</comment>
<protein>
    <submittedName>
        <fullName evidence="13">Flagellar M-ring protein FliF</fullName>
    </submittedName>
</protein>
<keyword evidence="7 10" id="KW-0472">Membrane</keyword>
<dbReference type="GO" id="GO:0003774">
    <property type="term" value="F:cytoskeletal motor activity"/>
    <property type="evidence" value="ECO:0007669"/>
    <property type="project" value="InterPro"/>
</dbReference>
<dbReference type="PANTHER" id="PTHR30046">
    <property type="entry name" value="FLAGELLAR M-RING PROTEIN"/>
    <property type="match status" value="1"/>
</dbReference>
<evidence type="ECO:0000313" key="13">
    <source>
        <dbReference type="EMBL" id="GER94442.1"/>
    </source>
</evidence>
<evidence type="ECO:0000256" key="3">
    <source>
        <dbReference type="ARBA" id="ARBA00007971"/>
    </source>
</evidence>
<sequence length="506" mass="56534">MALKDTIELIKSWPLKRKIALVSAIFLSFALMVGIVLWTERVDYQVLYSNLSQEDAGQVIAKLKEMKIPYKVEGNVIYVPSNRVYELRLELASQGIPSGGGVGFEIFDKTQIGVTEFVQRLNYIRAIQGELTRTIRQLAEVDQARVHIAIPEKTIFTEKEDKPTASVVLKLKPGRVLSQGQIGGIVHLVSSSVEGMQPQNVTIIDNMGNLLSKPVDTTDEIVDSKKIEYQKAVDKDYESKLQSMLEGIIGRGKAIVRVSTKIDFTQVERTEEKFDPDTIAVRNEQRTQEKSVGATQGGIPGVLSNQPGQQPTTATGSPSTAQKQSENLNYEVSRSVSKIIQPRGEVKSVSVAVLIDGTYKKEKDKKVYVPRTEEDMKKYREIVMAAIGYNKDRGDQVIVENVPFEVAIEELPPEKIDFVRLALSLLKYIIPLIVIVLLIFFVIKPVIETLKVPVIKKVPEEIMPTTPPVEAVPEAAPEEVMKEEVAEIIKKEPRRAAMILKEWLSE</sequence>
<comment type="subcellular location">
    <subcellularLocation>
        <location evidence="1">Bacterial flagellum basal body</location>
    </subcellularLocation>
    <subcellularLocation>
        <location evidence="2">Cell membrane</location>
        <topology evidence="2">Multi-pass membrane protein</topology>
    </subcellularLocation>
</comment>
<evidence type="ECO:0000256" key="7">
    <source>
        <dbReference type="ARBA" id="ARBA00023136"/>
    </source>
</evidence>
<organism evidence="13">
    <name type="scientific">hot springs metagenome</name>
    <dbReference type="NCBI Taxonomy" id="433727"/>
    <lineage>
        <taxon>unclassified sequences</taxon>
        <taxon>metagenomes</taxon>
        <taxon>ecological metagenomes</taxon>
    </lineage>
</organism>
<evidence type="ECO:0000256" key="6">
    <source>
        <dbReference type="ARBA" id="ARBA00022989"/>
    </source>
</evidence>
<keyword evidence="13" id="KW-0969">Cilium</keyword>
<feature type="domain" description="Flagellar M-ring C-terminal" evidence="12">
    <location>
        <begin position="245"/>
        <end position="404"/>
    </location>
</feature>
<dbReference type="GO" id="GO:0005886">
    <property type="term" value="C:plasma membrane"/>
    <property type="evidence" value="ECO:0007669"/>
    <property type="project" value="UniProtKB-SubCell"/>
</dbReference>
<dbReference type="Pfam" id="PF01514">
    <property type="entry name" value="YscJ_FliF"/>
    <property type="match status" value="1"/>
</dbReference>
<keyword evidence="4" id="KW-1003">Cell membrane</keyword>
<evidence type="ECO:0000256" key="9">
    <source>
        <dbReference type="SAM" id="MobiDB-lite"/>
    </source>
</evidence>
<keyword evidence="13" id="KW-0966">Cell projection</keyword>
<dbReference type="PANTHER" id="PTHR30046:SF0">
    <property type="entry name" value="FLAGELLAR M-RING PROTEIN"/>
    <property type="match status" value="1"/>
</dbReference>
<dbReference type="InterPro" id="IPR006182">
    <property type="entry name" value="FliF_N_dom"/>
</dbReference>
<keyword evidence="5 10" id="KW-0812">Transmembrane</keyword>
<dbReference type="Pfam" id="PF08345">
    <property type="entry name" value="YscJ_FliF_C"/>
    <property type="match status" value="1"/>
</dbReference>
<evidence type="ECO:0000259" key="11">
    <source>
        <dbReference type="Pfam" id="PF01514"/>
    </source>
</evidence>
<proteinExistence type="inferred from homology"/>
<dbReference type="GO" id="GO:0071973">
    <property type="term" value="P:bacterial-type flagellum-dependent cell motility"/>
    <property type="evidence" value="ECO:0007669"/>
    <property type="project" value="InterPro"/>
</dbReference>
<dbReference type="InterPro" id="IPR045851">
    <property type="entry name" value="AMP-bd_C_sf"/>
</dbReference>
<evidence type="ECO:0000256" key="5">
    <source>
        <dbReference type="ARBA" id="ARBA00022692"/>
    </source>
</evidence>
<evidence type="ECO:0000256" key="4">
    <source>
        <dbReference type="ARBA" id="ARBA00022475"/>
    </source>
</evidence>
<dbReference type="AlphaFoldDB" id="A0A5J4L5B4"/>
<dbReference type="InterPro" id="IPR043427">
    <property type="entry name" value="YscJ/FliF"/>
</dbReference>
<dbReference type="PIRSF" id="PIRSF004862">
    <property type="entry name" value="FliF"/>
    <property type="match status" value="1"/>
</dbReference>
<dbReference type="PRINTS" id="PR01009">
    <property type="entry name" value="FLGMRINGFLIF"/>
</dbReference>
<keyword evidence="13" id="KW-0282">Flagellum</keyword>
<feature type="transmembrane region" description="Helical" evidence="10">
    <location>
        <begin position="428"/>
        <end position="447"/>
    </location>
</feature>
<name>A0A5J4L5B4_9ZZZZ</name>
<evidence type="ECO:0000259" key="12">
    <source>
        <dbReference type="Pfam" id="PF08345"/>
    </source>
</evidence>
<feature type="transmembrane region" description="Helical" evidence="10">
    <location>
        <begin position="20"/>
        <end position="39"/>
    </location>
</feature>
<keyword evidence="6 10" id="KW-1133">Transmembrane helix</keyword>
<evidence type="ECO:0000256" key="8">
    <source>
        <dbReference type="ARBA" id="ARBA00023143"/>
    </source>
</evidence>
<evidence type="ECO:0000256" key="1">
    <source>
        <dbReference type="ARBA" id="ARBA00004117"/>
    </source>
</evidence>
<comment type="similarity">
    <text evidence="3">Belongs to the FliF family.</text>
</comment>
<accession>A0A5J4L5B4</accession>
<gene>
    <name evidence="13" type="ORF">A45J_2205</name>
</gene>
<dbReference type="InterPro" id="IPR000067">
    <property type="entry name" value="FlgMring_FliF"/>
</dbReference>
<feature type="domain" description="Flagellar M-ring N-terminal" evidence="11">
    <location>
        <begin position="41"/>
        <end position="212"/>
    </location>
</feature>
<dbReference type="EMBL" id="BLAB01000001">
    <property type="protein sequence ID" value="GER94442.1"/>
    <property type="molecule type" value="Genomic_DNA"/>
</dbReference>
<dbReference type="GO" id="GO:0009431">
    <property type="term" value="C:bacterial-type flagellum basal body, MS ring"/>
    <property type="evidence" value="ECO:0007669"/>
    <property type="project" value="InterPro"/>
</dbReference>
<dbReference type="Gene3D" id="3.30.300.30">
    <property type="match status" value="1"/>
</dbReference>
<keyword evidence="8" id="KW-0975">Bacterial flagellum</keyword>
<reference evidence="13" key="1">
    <citation type="submission" date="2019-10" db="EMBL/GenBank/DDBJ databases">
        <title>Metagenomic sequencing of thiosulfate-disproportionating enrichment culture.</title>
        <authorList>
            <person name="Umezawa K."/>
            <person name="Kojima H."/>
            <person name="Fukui M."/>
        </authorList>
    </citation>
    <scope>NUCLEOTIDE SEQUENCE</scope>
    <source>
        <strain evidence="13">45J</strain>
    </source>
</reference>